<dbReference type="SUPFAM" id="SSF53756">
    <property type="entry name" value="UDP-Glycosyltransferase/glycogen phosphorylase"/>
    <property type="match status" value="1"/>
</dbReference>
<dbReference type="Pfam" id="PF00534">
    <property type="entry name" value="Glycos_transf_1"/>
    <property type="match status" value="1"/>
</dbReference>
<protein>
    <submittedName>
        <fullName evidence="2">Glycosyltransferase</fullName>
    </submittedName>
</protein>
<evidence type="ECO:0000259" key="1">
    <source>
        <dbReference type="Pfam" id="PF00534"/>
    </source>
</evidence>
<dbReference type="CDD" id="cd03801">
    <property type="entry name" value="GT4_PimA-like"/>
    <property type="match status" value="1"/>
</dbReference>
<name>A0A7K1KM36_9BACT</name>
<organism evidence="2 3">
    <name type="scientific">Pseudodesulfovibrio alkaliphilus</name>
    <dbReference type="NCBI Taxonomy" id="2661613"/>
    <lineage>
        <taxon>Bacteria</taxon>
        <taxon>Pseudomonadati</taxon>
        <taxon>Thermodesulfobacteriota</taxon>
        <taxon>Desulfovibrionia</taxon>
        <taxon>Desulfovibrionales</taxon>
        <taxon>Desulfovibrionaceae</taxon>
    </lineage>
</organism>
<sequence length="424" mass="47383">MTPPSKGQTLGMVLKGYPRISETFISNEIRLLEAMGFRIHIYSMRAPRENFSHASIKEIKARVTYLPESLLLGLPALLWHNLRLFLRLPRRYLGCLKLMASRFRLAPKKHTWVKHMLQAGYLVQKSVMDHGVDLGHLHGHFAHTPTTVTMYAAFLAGLPFSFTAHAKDIYTQDPRRFTDKVARAEFVVTCTRYNETYLNSVCNDQTPIHCVYHGINLDLFSPNGRPAMTTPPYHVLTVARFVPKKGIDTILRALARLRDQGISLRYTLVGDGKSADKRAIRELIRELGLDDMVSMPGTVTHDEVIRLLHEADCFTLGCRKASDGDRDGIPNVVAEAMATGVPVAATNVSGLPELVAHDQTGLLCPPDDPAALAGIILRLLTDQPTRDRLIPAARQTVHQVFDNKQLIRELGNIYLSHHVPCPGR</sequence>
<feature type="domain" description="Glycosyl transferase family 1" evidence="1">
    <location>
        <begin position="232"/>
        <end position="395"/>
    </location>
</feature>
<gene>
    <name evidence="2" type="ORF">GKC30_05595</name>
</gene>
<dbReference type="Gene3D" id="3.40.50.2000">
    <property type="entry name" value="Glycogen Phosphorylase B"/>
    <property type="match status" value="2"/>
</dbReference>
<dbReference type="EMBL" id="WODC01000003">
    <property type="protein sequence ID" value="MUM77100.1"/>
    <property type="molecule type" value="Genomic_DNA"/>
</dbReference>
<comment type="caution">
    <text evidence="2">The sequence shown here is derived from an EMBL/GenBank/DDBJ whole genome shotgun (WGS) entry which is preliminary data.</text>
</comment>
<evidence type="ECO:0000313" key="2">
    <source>
        <dbReference type="EMBL" id="MUM77100.1"/>
    </source>
</evidence>
<dbReference type="Proteomes" id="UP000461162">
    <property type="component" value="Unassembled WGS sequence"/>
</dbReference>
<dbReference type="PANTHER" id="PTHR12526">
    <property type="entry name" value="GLYCOSYLTRANSFERASE"/>
    <property type="match status" value="1"/>
</dbReference>
<dbReference type="GO" id="GO:0016757">
    <property type="term" value="F:glycosyltransferase activity"/>
    <property type="evidence" value="ECO:0007669"/>
    <property type="project" value="InterPro"/>
</dbReference>
<keyword evidence="2" id="KW-0808">Transferase</keyword>
<dbReference type="InterPro" id="IPR001296">
    <property type="entry name" value="Glyco_trans_1"/>
</dbReference>
<accession>A0A7K1KM36</accession>
<dbReference type="AlphaFoldDB" id="A0A7K1KM36"/>
<proteinExistence type="predicted"/>
<dbReference type="PANTHER" id="PTHR12526:SF630">
    <property type="entry name" value="GLYCOSYLTRANSFERASE"/>
    <property type="match status" value="1"/>
</dbReference>
<reference evidence="2 3" key="1">
    <citation type="submission" date="2019-11" db="EMBL/GenBank/DDBJ databases">
        <title>Pseudodesulfovibrio alkaliphilus, sp. nov., an alkaliphilic sulfate-reducing bacteria from mud volcano of Taman peninsula, Russia.</title>
        <authorList>
            <person name="Frolova A."/>
            <person name="Merkel A.Y."/>
            <person name="Slobodkin A.I."/>
        </authorList>
    </citation>
    <scope>NUCLEOTIDE SEQUENCE [LARGE SCALE GENOMIC DNA]</scope>
    <source>
        <strain evidence="2 3">F-1</strain>
    </source>
</reference>
<evidence type="ECO:0000313" key="3">
    <source>
        <dbReference type="Proteomes" id="UP000461162"/>
    </source>
</evidence>
<keyword evidence="3" id="KW-1185">Reference proteome</keyword>